<reference evidence="3" key="1">
    <citation type="journal article" date="2019" name="Int. J. Syst. Evol. Microbiol.">
        <title>The Global Catalogue of Microorganisms (GCM) 10K type strain sequencing project: providing services to taxonomists for standard genome sequencing and annotation.</title>
        <authorList>
            <consortium name="The Broad Institute Genomics Platform"/>
            <consortium name="The Broad Institute Genome Sequencing Center for Infectious Disease"/>
            <person name="Wu L."/>
            <person name="Ma J."/>
        </authorList>
    </citation>
    <scope>NUCLEOTIDE SEQUENCE [LARGE SCALE GENOMIC DNA]</scope>
    <source>
        <strain evidence="3">CCUG 63418</strain>
    </source>
</reference>
<proteinExistence type="predicted"/>
<sequence>MKKTSLTLIALSAALQFSYAQWTTSGSNIYYNSGNVGIGTTTPAGKLQVYNGNYDFQTSPYTVDIGLGGDSGGWARALRIVNSSGSNGTDGGAFGVLGGGTTPSYAYMAIPTSDPTGYDSNKILSLNNAGNVGIGTTDTRGYKLAVNGAAIATSMNVMPSGTWPDFVFKKGYKVPTLTEVKNYIDMNQHLPDMPSADEVHTNGLDLGEMNRLLLKKVEELTLYLIEKDQQLDTHQQIIISLQKQIKQVKKGLLQQHPKQ</sequence>
<name>A0ABW2YUX8_9SPHI</name>
<keyword evidence="3" id="KW-1185">Reference proteome</keyword>
<comment type="caution">
    <text evidence="2">The sequence shown here is derived from an EMBL/GenBank/DDBJ whole genome shotgun (WGS) entry which is preliminary data.</text>
</comment>
<protein>
    <submittedName>
        <fullName evidence="2">Uncharacterized protein</fullName>
    </submittedName>
</protein>
<dbReference type="RefSeq" id="WP_377097421.1">
    <property type="nucleotide sequence ID" value="NZ_JBHTHU010000001.1"/>
</dbReference>
<feature type="chain" id="PRO_5045378951" evidence="1">
    <location>
        <begin position="21"/>
        <end position="259"/>
    </location>
</feature>
<feature type="signal peptide" evidence="1">
    <location>
        <begin position="1"/>
        <end position="20"/>
    </location>
</feature>
<evidence type="ECO:0000313" key="3">
    <source>
        <dbReference type="Proteomes" id="UP001596958"/>
    </source>
</evidence>
<evidence type="ECO:0000313" key="2">
    <source>
        <dbReference type="EMBL" id="MFD0749238.1"/>
    </source>
</evidence>
<dbReference type="Proteomes" id="UP001596958">
    <property type="component" value="Unassembled WGS sequence"/>
</dbReference>
<keyword evidence="1" id="KW-0732">Signal</keyword>
<organism evidence="2 3">
    <name type="scientific">Mucilaginibacter calamicampi</name>
    <dbReference type="NCBI Taxonomy" id="1302352"/>
    <lineage>
        <taxon>Bacteria</taxon>
        <taxon>Pseudomonadati</taxon>
        <taxon>Bacteroidota</taxon>
        <taxon>Sphingobacteriia</taxon>
        <taxon>Sphingobacteriales</taxon>
        <taxon>Sphingobacteriaceae</taxon>
        <taxon>Mucilaginibacter</taxon>
    </lineage>
</organism>
<accession>A0ABW2YUX8</accession>
<dbReference type="EMBL" id="JBHTHU010000001">
    <property type="protein sequence ID" value="MFD0749238.1"/>
    <property type="molecule type" value="Genomic_DNA"/>
</dbReference>
<gene>
    <name evidence="2" type="ORF">ACFQZS_03730</name>
</gene>
<evidence type="ECO:0000256" key="1">
    <source>
        <dbReference type="SAM" id="SignalP"/>
    </source>
</evidence>